<proteinExistence type="predicted"/>
<dbReference type="InterPro" id="IPR001753">
    <property type="entry name" value="Enoyl-CoA_hydra/iso"/>
</dbReference>
<protein>
    <submittedName>
        <fullName evidence="1">ClpP/crotonase-like domain-containing protein</fullName>
    </submittedName>
</protein>
<name>A0A8K0T113_9PEZI</name>
<dbReference type="GO" id="GO:0003824">
    <property type="term" value="F:catalytic activity"/>
    <property type="evidence" value="ECO:0007669"/>
    <property type="project" value="UniProtKB-ARBA"/>
</dbReference>
<dbReference type="EMBL" id="JAGPXD010000007">
    <property type="protein sequence ID" value="KAH7347108.1"/>
    <property type="molecule type" value="Genomic_DNA"/>
</dbReference>
<dbReference type="CDD" id="cd06558">
    <property type="entry name" value="crotonase-like"/>
    <property type="match status" value="1"/>
</dbReference>
<dbReference type="AlphaFoldDB" id="A0A8K0T113"/>
<evidence type="ECO:0000313" key="1">
    <source>
        <dbReference type="EMBL" id="KAH7347108.1"/>
    </source>
</evidence>
<sequence>MELPNYRSLKTTSTEKGVLQVTFHNPDSLVLNLWSQDTQDELTDLVEKLRADTETKVVVFNSDIPQFFVAHVDTAILAGSNTSFIFAFATLLHNISTLPQVTIGAIEGRARGAGAEFISALDMRFATRTDTLIGQVEITNGLIPGAGGTLFLTRLIGRARAMEYILTGKDITASEAERIGWINRSFETKTEMYSYIAGITSRIRLFPFTALQAAKKSICQASNTTFDEVYGEAAAFYKQMEDPETKRAVVSSFKMLATLPPLDAELNLPDLAPLFYEKD</sequence>
<dbReference type="Gene3D" id="3.90.226.10">
    <property type="entry name" value="2-enoyl-CoA Hydratase, Chain A, domain 1"/>
    <property type="match status" value="1"/>
</dbReference>
<dbReference type="Proteomes" id="UP000813385">
    <property type="component" value="Unassembled WGS sequence"/>
</dbReference>
<dbReference type="SUPFAM" id="SSF52096">
    <property type="entry name" value="ClpP/crotonase"/>
    <property type="match status" value="1"/>
</dbReference>
<dbReference type="PANTHER" id="PTHR11941:SF54">
    <property type="entry name" value="ENOYL-COA HYDRATASE, MITOCHONDRIAL"/>
    <property type="match status" value="1"/>
</dbReference>
<dbReference type="GO" id="GO:0005739">
    <property type="term" value="C:mitochondrion"/>
    <property type="evidence" value="ECO:0007669"/>
    <property type="project" value="TreeGrafter"/>
</dbReference>
<reference evidence="1" key="1">
    <citation type="journal article" date="2021" name="Nat. Commun.">
        <title>Genetic determinants of endophytism in the Arabidopsis root mycobiome.</title>
        <authorList>
            <person name="Mesny F."/>
            <person name="Miyauchi S."/>
            <person name="Thiergart T."/>
            <person name="Pickel B."/>
            <person name="Atanasova L."/>
            <person name="Karlsson M."/>
            <person name="Huettel B."/>
            <person name="Barry K.W."/>
            <person name="Haridas S."/>
            <person name="Chen C."/>
            <person name="Bauer D."/>
            <person name="Andreopoulos W."/>
            <person name="Pangilinan J."/>
            <person name="LaButti K."/>
            <person name="Riley R."/>
            <person name="Lipzen A."/>
            <person name="Clum A."/>
            <person name="Drula E."/>
            <person name="Henrissat B."/>
            <person name="Kohler A."/>
            <person name="Grigoriev I.V."/>
            <person name="Martin F.M."/>
            <person name="Hacquard S."/>
        </authorList>
    </citation>
    <scope>NUCLEOTIDE SEQUENCE</scope>
    <source>
        <strain evidence="1">MPI-CAGE-AT-0016</strain>
    </source>
</reference>
<gene>
    <name evidence="1" type="ORF">B0T11DRAFT_343342</name>
</gene>
<comment type="caution">
    <text evidence="1">The sequence shown here is derived from an EMBL/GenBank/DDBJ whole genome shotgun (WGS) entry which is preliminary data.</text>
</comment>
<organism evidence="1 2">
    <name type="scientific">Plectosphaerella cucumerina</name>
    <dbReference type="NCBI Taxonomy" id="40658"/>
    <lineage>
        <taxon>Eukaryota</taxon>
        <taxon>Fungi</taxon>
        <taxon>Dikarya</taxon>
        <taxon>Ascomycota</taxon>
        <taxon>Pezizomycotina</taxon>
        <taxon>Sordariomycetes</taxon>
        <taxon>Hypocreomycetidae</taxon>
        <taxon>Glomerellales</taxon>
        <taxon>Plectosphaerellaceae</taxon>
        <taxon>Plectosphaerella</taxon>
    </lineage>
</organism>
<dbReference type="GO" id="GO:0006635">
    <property type="term" value="P:fatty acid beta-oxidation"/>
    <property type="evidence" value="ECO:0007669"/>
    <property type="project" value="TreeGrafter"/>
</dbReference>
<evidence type="ECO:0000313" key="2">
    <source>
        <dbReference type="Proteomes" id="UP000813385"/>
    </source>
</evidence>
<accession>A0A8K0T113</accession>
<dbReference type="Pfam" id="PF00378">
    <property type="entry name" value="ECH_1"/>
    <property type="match status" value="1"/>
</dbReference>
<dbReference type="InterPro" id="IPR029045">
    <property type="entry name" value="ClpP/crotonase-like_dom_sf"/>
</dbReference>
<keyword evidence="2" id="KW-1185">Reference proteome</keyword>
<dbReference type="PANTHER" id="PTHR11941">
    <property type="entry name" value="ENOYL-COA HYDRATASE-RELATED"/>
    <property type="match status" value="1"/>
</dbReference>
<dbReference type="OrthoDB" id="410701at2759"/>